<keyword evidence="5" id="KW-0238">DNA-binding</keyword>
<dbReference type="GO" id="GO:0000981">
    <property type="term" value="F:DNA-binding transcription factor activity, RNA polymerase II-specific"/>
    <property type="evidence" value="ECO:0007669"/>
    <property type="project" value="InterPro"/>
</dbReference>
<keyword evidence="2" id="KW-0479">Metal-binding</keyword>
<dbReference type="PROSITE" id="PS50048">
    <property type="entry name" value="ZN2_CY6_FUNGAL_2"/>
    <property type="match status" value="1"/>
</dbReference>
<reference evidence="11" key="2">
    <citation type="submission" date="2015-01" db="EMBL/GenBank/DDBJ databases">
        <title>Evolutionary Origins and Diversification of the Mycorrhizal Mutualists.</title>
        <authorList>
            <consortium name="DOE Joint Genome Institute"/>
            <consortium name="Mycorrhizal Genomics Consortium"/>
            <person name="Kohler A."/>
            <person name="Kuo A."/>
            <person name="Nagy L.G."/>
            <person name="Floudas D."/>
            <person name="Copeland A."/>
            <person name="Barry K.W."/>
            <person name="Cichocki N."/>
            <person name="Veneault-Fourrey C."/>
            <person name="LaButti K."/>
            <person name="Lindquist E.A."/>
            <person name="Lipzen A."/>
            <person name="Lundell T."/>
            <person name="Morin E."/>
            <person name="Murat C."/>
            <person name="Riley R."/>
            <person name="Ohm R."/>
            <person name="Sun H."/>
            <person name="Tunlid A."/>
            <person name="Henrissat B."/>
            <person name="Grigoriev I.V."/>
            <person name="Hibbett D.S."/>
            <person name="Martin F."/>
        </authorList>
    </citation>
    <scope>NUCLEOTIDE SEQUENCE [LARGE SCALE GENOMIC DNA]</scope>
    <source>
        <strain evidence="11">Ve08.2h10</strain>
    </source>
</reference>
<evidence type="ECO:0000256" key="6">
    <source>
        <dbReference type="ARBA" id="ARBA00023163"/>
    </source>
</evidence>
<reference evidence="10 11" key="1">
    <citation type="submission" date="2014-04" db="EMBL/GenBank/DDBJ databases">
        <authorList>
            <consortium name="DOE Joint Genome Institute"/>
            <person name="Kuo A."/>
            <person name="Kohler A."/>
            <person name="Jargeat P."/>
            <person name="Nagy L.G."/>
            <person name="Floudas D."/>
            <person name="Copeland A."/>
            <person name="Barry K.W."/>
            <person name="Cichocki N."/>
            <person name="Veneault-Fourrey C."/>
            <person name="LaButti K."/>
            <person name="Lindquist E.A."/>
            <person name="Lipzen A."/>
            <person name="Lundell T."/>
            <person name="Morin E."/>
            <person name="Murat C."/>
            <person name="Sun H."/>
            <person name="Tunlid A."/>
            <person name="Henrissat B."/>
            <person name="Grigoriev I.V."/>
            <person name="Hibbett D.S."/>
            <person name="Martin F."/>
            <person name="Nordberg H.P."/>
            <person name="Cantor M.N."/>
            <person name="Hua S.X."/>
        </authorList>
    </citation>
    <scope>NUCLEOTIDE SEQUENCE [LARGE SCALE GENOMIC DNA]</scope>
    <source>
        <strain evidence="10 11">Ve08.2h10</strain>
    </source>
</reference>
<protein>
    <recommendedName>
        <fullName evidence="9">Zn(2)-C6 fungal-type domain-containing protein</fullName>
    </recommendedName>
</protein>
<dbReference type="SUPFAM" id="SSF57701">
    <property type="entry name" value="Zn2/Cys6 DNA-binding domain"/>
    <property type="match status" value="1"/>
</dbReference>
<keyword evidence="7" id="KW-0539">Nucleus</keyword>
<comment type="subcellular location">
    <subcellularLocation>
        <location evidence="1">Nucleus</location>
    </subcellularLocation>
</comment>
<dbReference type="CDD" id="cd00067">
    <property type="entry name" value="GAL4"/>
    <property type="match status" value="1"/>
</dbReference>
<feature type="region of interest" description="Disordered" evidence="8">
    <location>
        <begin position="373"/>
        <end position="396"/>
    </location>
</feature>
<dbReference type="HOGENOM" id="CLU_004748_1_0_1"/>
<dbReference type="GO" id="GO:0006351">
    <property type="term" value="P:DNA-templated transcription"/>
    <property type="evidence" value="ECO:0007669"/>
    <property type="project" value="InterPro"/>
</dbReference>
<feature type="region of interest" description="Disordered" evidence="8">
    <location>
        <begin position="1"/>
        <end position="29"/>
    </location>
</feature>
<name>A0A0D0DLJ3_9AGAM</name>
<accession>A0A0D0DLJ3</accession>
<dbReference type="STRING" id="930991.A0A0D0DLJ3"/>
<keyword evidence="4" id="KW-0805">Transcription regulation</keyword>
<dbReference type="InParanoid" id="A0A0D0DLJ3"/>
<keyword evidence="3" id="KW-0862">Zinc</keyword>
<dbReference type="EMBL" id="KN824858">
    <property type="protein sequence ID" value="KIK99462.1"/>
    <property type="molecule type" value="Genomic_DNA"/>
</dbReference>
<evidence type="ECO:0000313" key="10">
    <source>
        <dbReference type="EMBL" id="KIK99462.1"/>
    </source>
</evidence>
<dbReference type="InterPro" id="IPR036864">
    <property type="entry name" value="Zn2-C6_fun-type_DNA-bd_sf"/>
</dbReference>
<dbReference type="FunCoup" id="A0A0D0DLJ3">
    <property type="interactions" value="25"/>
</dbReference>
<dbReference type="GO" id="GO:0005634">
    <property type="term" value="C:nucleus"/>
    <property type="evidence" value="ECO:0007669"/>
    <property type="project" value="UniProtKB-SubCell"/>
</dbReference>
<dbReference type="InterPro" id="IPR001138">
    <property type="entry name" value="Zn2Cys6_DnaBD"/>
</dbReference>
<feature type="domain" description="Zn(2)-C6 fungal-type" evidence="9">
    <location>
        <begin position="30"/>
        <end position="62"/>
    </location>
</feature>
<proteinExistence type="predicted"/>
<evidence type="ECO:0000259" key="9">
    <source>
        <dbReference type="PROSITE" id="PS50048"/>
    </source>
</evidence>
<sequence length="918" mass="102348">MSTTHWNEFEHPEEEVNQDSPSTRKRSSRACDQCRKTKSKCEPSNAPGTCRSCVLGSNACTFLGPSYKRGPPKGYIQAIEQRWHQVESLVGALLACPDRRVQDLLADIRQDDLAREVLNRVDTGPFGPSGRLSQPAGATKEDFFACIFRSNEASARDAARSRRQSRISREIVSSARDNTLSTVPTAEWQDRLSARLSKAVIDDPSSAPMRVAPSQPPNRTFGGAPLPQRRRLDDPSSGAGPGQPDWNEMYTMEGLSDSDDTDGSQGATAFGQLSLDENQEVRFHSKAAGLHLLIRNDRLDSRLEGGVWKFPMAPFWRSAKANMSALPPEAAISVAFPPVAMQDQLIDLYFSYAHPIFPVIHRGRFLREYNEWKRSSNPNTPESSRGTPSSGPEPSQTVTKLLLLSIFSIAAHYLDECVPESIDNLWEAGCSYLTQARNVLAQVSHSCRASTCQALLLLGHREFGIGSMEQGWLYIGMAIRMAQDLGLNRAADNWQFNGRRMFSAEENQVRKQIWWACCVADKYSSAYMGRPTCIGENDFDTLLPDAEEYEEDLHLCNQLDVVSHQSVSTILTVRCFRAAASLSVIIGGIVSSVYPVKSARRRSRRAVLSNLEARLDQWYFELPDDLRYDPASKRNTPPPPVLYIHIKYWSAVLLLHRAFIPNWKGSEPILQNPPPGSDTTSLKAFDLCQSAATYISTIVTTYHESFNMRRSSPFLSSYILSAGIMHIVTLTLRPSNVQAYIGLRQLLTALQEMQTTWPSAARTWDLLNGVKVRVDSNLAPLVQGPDRQKRGADDAFGRENNSDFLQREAFADYAAKEHVTFTAGIQDISTRMMAHMLGLDIPGIEPSTSYYPGYEWWPQPTNAMPLPYQQPPSITSASSSESLMTTSYLSAQGDQEWRIQGPSTSYLYDFESSSGGHY</sequence>
<dbReference type="InterPro" id="IPR007219">
    <property type="entry name" value="XnlR_reg_dom"/>
</dbReference>
<dbReference type="SMART" id="SM00066">
    <property type="entry name" value="GAL4"/>
    <property type="match status" value="1"/>
</dbReference>
<evidence type="ECO:0000256" key="5">
    <source>
        <dbReference type="ARBA" id="ARBA00023125"/>
    </source>
</evidence>
<organism evidence="10 11">
    <name type="scientific">Paxillus rubicundulus Ve08.2h10</name>
    <dbReference type="NCBI Taxonomy" id="930991"/>
    <lineage>
        <taxon>Eukaryota</taxon>
        <taxon>Fungi</taxon>
        <taxon>Dikarya</taxon>
        <taxon>Basidiomycota</taxon>
        <taxon>Agaricomycotina</taxon>
        <taxon>Agaricomycetes</taxon>
        <taxon>Agaricomycetidae</taxon>
        <taxon>Boletales</taxon>
        <taxon>Paxilineae</taxon>
        <taxon>Paxillaceae</taxon>
        <taxon>Paxillus</taxon>
    </lineage>
</organism>
<dbReference type="OrthoDB" id="2123952at2759"/>
<dbReference type="InterPro" id="IPR051615">
    <property type="entry name" value="Transcr_Regulatory_Elem"/>
</dbReference>
<dbReference type="CDD" id="cd12148">
    <property type="entry name" value="fungal_TF_MHR"/>
    <property type="match status" value="1"/>
</dbReference>
<feature type="region of interest" description="Disordered" evidence="8">
    <location>
        <begin position="201"/>
        <end position="268"/>
    </location>
</feature>
<evidence type="ECO:0000256" key="1">
    <source>
        <dbReference type="ARBA" id="ARBA00004123"/>
    </source>
</evidence>
<dbReference type="GO" id="GO:0003677">
    <property type="term" value="F:DNA binding"/>
    <property type="evidence" value="ECO:0007669"/>
    <property type="project" value="UniProtKB-KW"/>
</dbReference>
<keyword evidence="6" id="KW-0804">Transcription</keyword>
<evidence type="ECO:0000256" key="8">
    <source>
        <dbReference type="SAM" id="MobiDB-lite"/>
    </source>
</evidence>
<evidence type="ECO:0000256" key="3">
    <source>
        <dbReference type="ARBA" id="ARBA00022833"/>
    </source>
</evidence>
<dbReference type="PANTHER" id="PTHR31313">
    <property type="entry name" value="TY1 ENHANCER ACTIVATOR"/>
    <property type="match status" value="1"/>
</dbReference>
<dbReference type="SMART" id="SM00906">
    <property type="entry name" value="Fungal_trans"/>
    <property type="match status" value="1"/>
</dbReference>
<gene>
    <name evidence="10" type="ORF">PAXRUDRAFT_822696</name>
</gene>
<dbReference type="PANTHER" id="PTHR31313:SF78">
    <property type="entry name" value="TRANSCRIPTION FACTOR DOMAIN-CONTAINING PROTEIN"/>
    <property type="match status" value="1"/>
</dbReference>
<feature type="compositionally biased region" description="Polar residues" evidence="8">
    <location>
        <begin position="375"/>
        <end position="396"/>
    </location>
</feature>
<keyword evidence="11" id="KW-1185">Reference proteome</keyword>
<dbReference type="Proteomes" id="UP000054538">
    <property type="component" value="Unassembled WGS sequence"/>
</dbReference>
<evidence type="ECO:0000313" key="11">
    <source>
        <dbReference type="Proteomes" id="UP000054538"/>
    </source>
</evidence>
<evidence type="ECO:0000256" key="2">
    <source>
        <dbReference type="ARBA" id="ARBA00022723"/>
    </source>
</evidence>
<evidence type="ECO:0000256" key="7">
    <source>
        <dbReference type="ARBA" id="ARBA00023242"/>
    </source>
</evidence>
<dbReference type="PROSITE" id="PS00463">
    <property type="entry name" value="ZN2_CY6_FUNGAL_1"/>
    <property type="match status" value="1"/>
</dbReference>
<dbReference type="Gene3D" id="4.10.240.10">
    <property type="entry name" value="Zn(2)-C6 fungal-type DNA-binding domain"/>
    <property type="match status" value="1"/>
</dbReference>
<dbReference type="Pfam" id="PF04082">
    <property type="entry name" value="Fungal_trans"/>
    <property type="match status" value="1"/>
</dbReference>
<dbReference type="AlphaFoldDB" id="A0A0D0DLJ3"/>
<dbReference type="GO" id="GO:0008270">
    <property type="term" value="F:zinc ion binding"/>
    <property type="evidence" value="ECO:0007669"/>
    <property type="project" value="InterPro"/>
</dbReference>
<evidence type="ECO:0000256" key="4">
    <source>
        <dbReference type="ARBA" id="ARBA00023015"/>
    </source>
</evidence>